<dbReference type="GO" id="GO:0005243">
    <property type="term" value="F:gap junction channel activity"/>
    <property type="evidence" value="ECO:0007669"/>
    <property type="project" value="TreeGrafter"/>
</dbReference>
<proteinExistence type="inferred from homology"/>
<dbReference type="InterPro" id="IPR019570">
    <property type="entry name" value="Connexin_CCC"/>
</dbReference>
<dbReference type="GO" id="GO:0007267">
    <property type="term" value="P:cell-cell signaling"/>
    <property type="evidence" value="ECO:0007669"/>
    <property type="project" value="TreeGrafter"/>
</dbReference>
<dbReference type="PANTHER" id="PTHR11984">
    <property type="entry name" value="CONNEXIN"/>
    <property type="match status" value="1"/>
</dbReference>
<keyword evidence="3" id="KW-1003">Cell membrane</keyword>
<feature type="transmembrane region" description="Helical" evidence="10">
    <location>
        <begin position="76"/>
        <end position="95"/>
    </location>
</feature>
<evidence type="ECO:0000259" key="11">
    <source>
        <dbReference type="SMART" id="SM00037"/>
    </source>
</evidence>
<dbReference type="InterPro" id="IPR000500">
    <property type="entry name" value="Connexin"/>
</dbReference>
<dbReference type="PANTHER" id="PTHR11984:SF118">
    <property type="entry name" value="GAP JUNCTION PROTEIN"/>
    <property type="match status" value="1"/>
</dbReference>
<keyword evidence="7 10" id="KW-1133">Transmembrane helix</keyword>
<dbReference type="SMART" id="SM01089">
    <property type="entry name" value="Connexin_CCC"/>
    <property type="match status" value="1"/>
</dbReference>
<evidence type="ECO:0000256" key="5">
    <source>
        <dbReference type="ARBA" id="ARBA00022868"/>
    </source>
</evidence>
<comment type="subunit">
    <text evidence="9">A connexon is composed of a hexamer of connexins.</text>
</comment>
<comment type="subcellular location">
    <subcellularLocation>
        <location evidence="1">Cell junction</location>
        <location evidence="1">Gap junction</location>
    </subcellularLocation>
    <subcellularLocation>
        <location evidence="2 9">Cell membrane</location>
        <topology evidence="2 9">Multi-pass membrane protein</topology>
    </subcellularLocation>
</comment>
<dbReference type="GO" id="GO:0005922">
    <property type="term" value="C:connexin complex"/>
    <property type="evidence" value="ECO:0007669"/>
    <property type="project" value="InterPro"/>
</dbReference>
<dbReference type="PROSITE" id="PS00408">
    <property type="entry name" value="CONNEXINS_2"/>
    <property type="match status" value="1"/>
</dbReference>
<evidence type="ECO:0000313" key="13">
    <source>
        <dbReference type="EMBL" id="KAG7317114.1"/>
    </source>
</evidence>
<dbReference type="PROSITE" id="PS00407">
    <property type="entry name" value="CONNEXINS_1"/>
    <property type="match status" value="1"/>
</dbReference>
<dbReference type="OrthoDB" id="9441654at2759"/>
<keyword evidence="6" id="KW-0965">Cell junction</keyword>
<dbReference type="InterPro" id="IPR017990">
    <property type="entry name" value="Connexin_CS"/>
</dbReference>
<evidence type="ECO:0000259" key="12">
    <source>
        <dbReference type="SMART" id="SM01089"/>
    </source>
</evidence>
<dbReference type="EMBL" id="JAHKSW010000024">
    <property type="protein sequence ID" value="KAG7317114.1"/>
    <property type="molecule type" value="Genomic_DNA"/>
</dbReference>
<protein>
    <recommendedName>
        <fullName evidence="9">Gap junction protein</fullName>
    </recommendedName>
</protein>
<keyword evidence="8 10" id="KW-0472">Membrane</keyword>
<evidence type="ECO:0000256" key="2">
    <source>
        <dbReference type="ARBA" id="ARBA00004651"/>
    </source>
</evidence>
<dbReference type="InterPro" id="IPR013092">
    <property type="entry name" value="Connexin_N"/>
</dbReference>
<dbReference type="Pfam" id="PF00029">
    <property type="entry name" value="Connexin"/>
    <property type="match status" value="1"/>
</dbReference>
<comment type="function">
    <text evidence="9">One gap junction consists of a cluster of closely packed pairs of transmembrane channels, the connexons, through which materials of low MW diffuse from one cell to a neighboring cell.</text>
</comment>
<comment type="caution">
    <text evidence="13">The sequence shown here is derived from an EMBL/GenBank/DDBJ whole genome shotgun (WGS) entry which is preliminary data.</text>
</comment>
<evidence type="ECO:0000256" key="9">
    <source>
        <dbReference type="RuleBase" id="RU000630"/>
    </source>
</evidence>
<evidence type="ECO:0000256" key="10">
    <source>
        <dbReference type="SAM" id="Phobius"/>
    </source>
</evidence>
<feature type="transmembrane region" description="Helical" evidence="10">
    <location>
        <begin position="183"/>
        <end position="208"/>
    </location>
</feature>
<dbReference type="PRINTS" id="PR00206">
    <property type="entry name" value="CONNEXIN"/>
</dbReference>
<evidence type="ECO:0000256" key="3">
    <source>
        <dbReference type="ARBA" id="ARBA00022475"/>
    </source>
</evidence>
<evidence type="ECO:0000256" key="4">
    <source>
        <dbReference type="ARBA" id="ARBA00022692"/>
    </source>
</evidence>
<dbReference type="Proteomes" id="UP000824219">
    <property type="component" value="Linkage Group LG24"/>
</dbReference>
<comment type="similarity">
    <text evidence="9">Belongs to the connexin family.</text>
</comment>
<evidence type="ECO:0000256" key="7">
    <source>
        <dbReference type="ARBA" id="ARBA00022989"/>
    </source>
</evidence>
<keyword evidence="4 9" id="KW-0812">Transmembrane</keyword>
<keyword evidence="5 9" id="KW-0303">Gap junction</keyword>
<dbReference type="Gene3D" id="1.20.1440.80">
    <property type="entry name" value="Gap junction channel protein cysteine-rich domain"/>
    <property type="match status" value="1"/>
</dbReference>
<evidence type="ECO:0000256" key="1">
    <source>
        <dbReference type="ARBA" id="ARBA00004610"/>
    </source>
</evidence>
<feature type="transmembrane region" description="Helical" evidence="10">
    <location>
        <begin position="23"/>
        <end position="44"/>
    </location>
</feature>
<sequence>MNWLSLEALLIGVNKYSTVIGRVWLSVVFIFRMLVFVVAVQPVWGDDLKDFVCNTAQPGCTQVCYDQTFPISHVRLWALQLILITCPSLLVVGHVKLREMKNQNKANTEQGKKKYANPGRKRGGLWWTYLFSLIFKTFIDAGFLYILHYIYTGFDLPTLIKCNLYPCPNVVDCYLSRPTEKKIFTIFMVTSSVLCILMCLIEMCYLVFKRCKKMFFEHIEKKRMRYAEQHELGALSQSRCKCRVDPTASTHSLSKLKKDVAANEVS</sequence>
<feature type="domain" description="Connexin cysteine-rich" evidence="12">
    <location>
        <begin position="139"/>
        <end position="206"/>
    </location>
</feature>
<dbReference type="AlphaFoldDB" id="A0A9D3N9C5"/>
<keyword evidence="14" id="KW-1185">Reference proteome</keyword>
<evidence type="ECO:0000313" key="14">
    <source>
        <dbReference type="Proteomes" id="UP000824219"/>
    </source>
</evidence>
<feature type="domain" description="Connexin N-terminal" evidence="11">
    <location>
        <begin position="42"/>
        <end position="75"/>
    </location>
</feature>
<dbReference type="SMART" id="SM00037">
    <property type="entry name" value="CNX"/>
    <property type="match status" value="1"/>
</dbReference>
<dbReference type="InterPro" id="IPR038359">
    <property type="entry name" value="Connexin_N_sf"/>
</dbReference>
<name>A0A9D3N9C5_9TELE</name>
<organism evidence="13 14">
    <name type="scientific">Hemibagrus wyckioides</name>
    <dbReference type="NCBI Taxonomy" id="337641"/>
    <lineage>
        <taxon>Eukaryota</taxon>
        <taxon>Metazoa</taxon>
        <taxon>Chordata</taxon>
        <taxon>Craniata</taxon>
        <taxon>Vertebrata</taxon>
        <taxon>Euteleostomi</taxon>
        <taxon>Actinopterygii</taxon>
        <taxon>Neopterygii</taxon>
        <taxon>Teleostei</taxon>
        <taxon>Ostariophysi</taxon>
        <taxon>Siluriformes</taxon>
        <taxon>Bagridae</taxon>
        <taxon>Hemibagrus</taxon>
    </lineage>
</organism>
<evidence type="ECO:0000256" key="8">
    <source>
        <dbReference type="ARBA" id="ARBA00023136"/>
    </source>
</evidence>
<feature type="transmembrane region" description="Helical" evidence="10">
    <location>
        <begin position="126"/>
        <end position="151"/>
    </location>
</feature>
<accession>A0A9D3N9C5</accession>
<gene>
    <name evidence="13" type="ORF">KOW79_019412</name>
</gene>
<reference evidence="13 14" key="1">
    <citation type="submission" date="2021-06" db="EMBL/GenBank/DDBJ databases">
        <title>Chromosome-level genome assembly of the red-tail catfish (Hemibagrus wyckioides).</title>
        <authorList>
            <person name="Shao F."/>
        </authorList>
    </citation>
    <scope>NUCLEOTIDE SEQUENCE [LARGE SCALE GENOMIC DNA]</scope>
    <source>
        <strain evidence="13">EC202008001</strain>
        <tissue evidence="13">Blood</tissue>
    </source>
</reference>
<evidence type="ECO:0000256" key="6">
    <source>
        <dbReference type="ARBA" id="ARBA00022949"/>
    </source>
</evidence>